<comment type="caution">
    <text evidence="3">The sequence shown here is derived from an EMBL/GenBank/DDBJ whole genome shotgun (WGS) entry which is preliminary data.</text>
</comment>
<feature type="transmembrane region" description="Helical" evidence="2">
    <location>
        <begin position="131"/>
        <end position="155"/>
    </location>
</feature>
<evidence type="ECO:0008006" key="5">
    <source>
        <dbReference type="Google" id="ProtNLM"/>
    </source>
</evidence>
<evidence type="ECO:0000256" key="1">
    <source>
        <dbReference type="SAM" id="MobiDB-lite"/>
    </source>
</evidence>
<dbReference type="Proteomes" id="UP000486351">
    <property type="component" value="Unassembled WGS sequence"/>
</dbReference>
<name>A0A6G0SPU3_9STRA</name>
<proteinExistence type="predicted"/>
<keyword evidence="2" id="KW-0472">Membrane</keyword>
<sequence length="208" mass="22165">MDVKVRKLSPPVVAKSATVGPTSSSCNWPSSLPEAEVYRAVDLHDCGQDTVDGIRTEECNLDVKMDVSWEVPTEKKLKPPVGDDEEAVEWGSQSADMETIAANPTALRSEEVTLSVAQPEQTLAVASGSTAVVAVVGIAAVSISAMVFVVTMIMVRWRARDNATKNTVGRDNSSFCTTSNTTPNSSENTISTASMDSIDVADNFGFFI</sequence>
<protein>
    <recommendedName>
        <fullName evidence="5">Transmembrane protein</fullName>
    </recommendedName>
</protein>
<feature type="compositionally biased region" description="Low complexity" evidence="1">
    <location>
        <begin position="172"/>
        <end position="188"/>
    </location>
</feature>
<gene>
    <name evidence="3" type="ORF">PF008_g500</name>
</gene>
<dbReference type="EMBL" id="QXFY01000010">
    <property type="protein sequence ID" value="KAE9361991.1"/>
    <property type="molecule type" value="Genomic_DNA"/>
</dbReference>
<organism evidence="3 4">
    <name type="scientific">Phytophthora fragariae</name>
    <dbReference type="NCBI Taxonomy" id="53985"/>
    <lineage>
        <taxon>Eukaryota</taxon>
        <taxon>Sar</taxon>
        <taxon>Stramenopiles</taxon>
        <taxon>Oomycota</taxon>
        <taxon>Peronosporomycetes</taxon>
        <taxon>Peronosporales</taxon>
        <taxon>Peronosporaceae</taxon>
        <taxon>Phytophthora</taxon>
    </lineage>
</organism>
<reference evidence="3 4" key="1">
    <citation type="submission" date="2018-09" db="EMBL/GenBank/DDBJ databases">
        <title>Genomic investigation of the strawberry pathogen Phytophthora fragariae indicates pathogenicity is determined by transcriptional variation in three key races.</title>
        <authorList>
            <person name="Adams T.M."/>
            <person name="Armitage A.D."/>
            <person name="Sobczyk M.K."/>
            <person name="Bates H.J."/>
            <person name="Dunwell J.M."/>
            <person name="Nellist C.F."/>
            <person name="Harrison R.J."/>
        </authorList>
    </citation>
    <scope>NUCLEOTIDE SEQUENCE [LARGE SCALE GENOMIC DNA]</scope>
    <source>
        <strain evidence="3 4">NOV-77</strain>
    </source>
</reference>
<evidence type="ECO:0000313" key="3">
    <source>
        <dbReference type="EMBL" id="KAE9361991.1"/>
    </source>
</evidence>
<keyword evidence="2" id="KW-0812">Transmembrane</keyword>
<feature type="region of interest" description="Disordered" evidence="1">
    <location>
        <begin position="1"/>
        <end position="22"/>
    </location>
</feature>
<dbReference type="AlphaFoldDB" id="A0A6G0SPU3"/>
<accession>A0A6G0SPU3</accession>
<dbReference type="PROSITE" id="PS51257">
    <property type="entry name" value="PROKAR_LIPOPROTEIN"/>
    <property type="match status" value="1"/>
</dbReference>
<keyword evidence="2" id="KW-1133">Transmembrane helix</keyword>
<evidence type="ECO:0000313" key="4">
    <source>
        <dbReference type="Proteomes" id="UP000486351"/>
    </source>
</evidence>
<evidence type="ECO:0000256" key="2">
    <source>
        <dbReference type="SAM" id="Phobius"/>
    </source>
</evidence>
<feature type="region of interest" description="Disordered" evidence="1">
    <location>
        <begin position="165"/>
        <end position="188"/>
    </location>
</feature>